<dbReference type="EMBL" id="UINC01124329">
    <property type="protein sequence ID" value="SVD01398.1"/>
    <property type="molecule type" value="Genomic_DNA"/>
</dbReference>
<name>A0A382RWV5_9ZZZZ</name>
<reference evidence="2" key="1">
    <citation type="submission" date="2018-05" db="EMBL/GenBank/DDBJ databases">
        <authorList>
            <person name="Lanie J.A."/>
            <person name="Ng W.-L."/>
            <person name="Kazmierczak K.M."/>
            <person name="Andrzejewski T.M."/>
            <person name="Davidsen T.M."/>
            <person name="Wayne K.J."/>
            <person name="Tettelin H."/>
            <person name="Glass J.I."/>
            <person name="Rusch D."/>
            <person name="Podicherti R."/>
            <person name="Tsui H.-C.T."/>
            <person name="Winkler M.E."/>
        </authorList>
    </citation>
    <scope>NUCLEOTIDE SEQUENCE</scope>
</reference>
<evidence type="ECO:0000313" key="2">
    <source>
        <dbReference type="EMBL" id="SVD01398.1"/>
    </source>
</evidence>
<sequence>MIGFFLKIILKLFFIFIATLFMFVGIALFMGYMTNNKGLARGDSISMVNIPGKGKRYYRTPDWFVGIIMAAIFGGFGFGFLYYIIYFMTL</sequence>
<feature type="transmembrane region" description="Helical" evidence="1">
    <location>
        <begin position="63"/>
        <end position="85"/>
    </location>
</feature>
<feature type="transmembrane region" description="Helical" evidence="1">
    <location>
        <begin position="12"/>
        <end position="33"/>
    </location>
</feature>
<keyword evidence="1" id="KW-1133">Transmembrane helix</keyword>
<organism evidence="2">
    <name type="scientific">marine metagenome</name>
    <dbReference type="NCBI Taxonomy" id="408172"/>
    <lineage>
        <taxon>unclassified sequences</taxon>
        <taxon>metagenomes</taxon>
        <taxon>ecological metagenomes</taxon>
    </lineage>
</organism>
<evidence type="ECO:0000256" key="1">
    <source>
        <dbReference type="SAM" id="Phobius"/>
    </source>
</evidence>
<gene>
    <name evidence="2" type="ORF">METZ01_LOCUS354252</name>
</gene>
<keyword evidence="1" id="KW-0472">Membrane</keyword>
<dbReference type="AlphaFoldDB" id="A0A382RWV5"/>
<accession>A0A382RWV5</accession>
<protein>
    <submittedName>
        <fullName evidence="2">Uncharacterized protein</fullName>
    </submittedName>
</protein>
<proteinExistence type="predicted"/>
<keyword evidence="1" id="KW-0812">Transmembrane</keyword>